<feature type="transmembrane region" description="Helical" evidence="6">
    <location>
        <begin position="226"/>
        <end position="249"/>
    </location>
</feature>
<keyword evidence="3 6" id="KW-0812">Transmembrane</keyword>
<keyword evidence="4 6" id="KW-1133">Transmembrane helix</keyword>
<dbReference type="EMBL" id="JAGMVS010000070">
    <property type="protein sequence ID" value="MCM2437885.1"/>
    <property type="molecule type" value="Genomic_DNA"/>
</dbReference>
<feature type="transmembrane region" description="Helical" evidence="6">
    <location>
        <begin position="306"/>
        <end position="329"/>
    </location>
</feature>
<feature type="transmembrane region" description="Helical" evidence="6">
    <location>
        <begin position="261"/>
        <end position="286"/>
    </location>
</feature>
<comment type="caution">
    <text evidence="7">The sequence shown here is derived from an EMBL/GenBank/DDBJ whole genome shotgun (WGS) entry which is preliminary data.</text>
</comment>
<keyword evidence="5 6" id="KW-0472">Membrane</keyword>
<protein>
    <submittedName>
        <fullName evidence="7">Amino acid permease</fullName>
    </submittedName>
</protein>
<feature type="transmembrane region" description="Helical" evidence="6">
    <location>
        <begin position="155"/>
        <end position="175"/>
    </location>
</feature>
<feature type="transmembrane region" description="Helical" evidence="6">
    <location>
        <begin position="187"/>
        <end position="206"/>
    </location>
</feature>
<feature type="transmembrane region" description="Helical" evidence="6">
    <location>
        <begin position="60"/>
        <end position="82"/>
    </location>
</feature>
<dbReference type="Proteomes" id="UP001057481">
    <property type="component" value="Unassembled WGS sequence"/>
</dbReference>
<evidence type="ECO:0000256" key="4">
    <source>
        <dbReference type="ARBA" id="ARBA00022989"/>
    </source>
</evidence>
<evidence type="ECO:0000313" key="7">
    <source>
        <dbReference type="EMBL" id="MCM2437885.1"/>
    </source>
</evidence>
<feature type="transmembrane region" description="Helical" evidence="6">
    <location>
        <begin position="103"/>
        <end position="130"/>
    </location>
</feature>
<keyword evidence="8" id="KW-1185">Reference proteome</keyword>
<dbReference type="RefSeq" id="WP_205143836.1">
    <property type="nucleotide sequence ID" value="NZ_JAFBDN010000012.1"/>
</dbReference>
<feature type="transmembrane region" description="Helical" evidence="6">
    <location>
        <begin position="383"/>
        <end position="403"/>
    </location>
</feature>
<evidence type="ECO:0000256" key="1">
    <source>
        <dbReference type="ARBA" id="ARBA00004141"/>
    </source>
</evidence>
<name>A0ABT0VJS3_9LACO</name>
<dbReference type="PANTHER" id="PTHR43243:SF4">
    <property type="entry name" value="CATIONIC AMINO ACID TRANSPORTER 4"/>
    <property type="match status" value="1"/>
</dbReference>
<dbReference type="InterPro" id="IPR002293">
    <property type="entry name" value="AA/rel_permease1"/>
</dbReference>
<dbReference type="Gene3D" id="1.20.1740.10">
    <property type="entry name" value="Amino acid/polyamine transporter I"/>
    <property type="match status" value="1"/>
</dbReference>
<evidence type="ECO:0000256" key="6">
    <source>
        <dbReference type="SAM" id="Phobius"/>
    </source>
</evidence>
<gene>
    <name evidence="7" type="ORF">KAK10_08185</name>
</gene>
<feature type="transmembrane region" description="Helical" evidence="6">
    <location>
        <begin position="32"/>
        <end position="54"/>
    </location>
</feature>
<keyword evidence="2" id="KW-0813">Transport</keyword>
<feature type="transmembrane region" description="Helical" evidence="6">
    <location>
        <begin position="439"/>
        <end position="460"/>
    </location>
</feature>
<dbReference type="PANTHER" id="PTHR43243">
    <property type="entry name" value="INNER MEMBRANE TRANSPORTER YGJI-RELATED"/>
    <property type="match status" value="1"/>
</dbReference>
<evidence type="ECO:0000313" key="8">
    <source>
        <dbReference type="Proteomes" id="UP001057481"/>
    </source>
</evidence>
<organism evidence="7 8">
    <name type="scientific">Periweissella beninensis</name>
    <dbReference type="NCBI Taxonomy" id="504936"/>
    <lineage>
        <taxon>Bacteria</taxon>
        <taxon>Bacillati</taxon>
        <taxon>Bacillota</taxon>
        <taxon>Bacilli</taxon>
        <taxon>Lactobacillales</taxon>
        <taxon>Lactobacillaceae</taxon>
        <taxon>Periweissella</taxon>
    </lineage>
</organism>
<evidence type="ECO:0000256" key="5">
    <source>
        <dbReference type="ARBA" id="ARBA00023136"/>
    </source>
</evidence>
<reference evidence="7" key="1">
    <citation type="submission" date="2021-04" db="EMBL/GenBank/DDBJ databases">
        <title>Taxonomic assessment of Weissella genus.</title>
        <authorList>
            <person name="Fanelli F."/>
            <person name="Chieffi D."/>
            <person name="Dell'Aquila A."/>
            <person name="Gyu-Sung C."/>
            <person name="Franz C.M.A.P."/>
            <person name="Fusco V."/>
        </authorList>
    </citation>
    <scope>NUCLEOTIDE SEQUENCE</scope>
    <source>
        <strain evidence="7">LMG 25373</strain>
    </source>
</reference>
<accession>A0ABT0VJS3</accession>
<comment type="subcellular location">
    <subcellularLocation>
        <location evidence="1">Membrane</location>
        <topology evidence="1">Multi-pass membrane protein</topology>
    </subcellularLocation>
</comment>
<dbReference type="PIRSF" id="PIRSF006060">
    <property type="entry name" value="AA_transporter"/>
    <property type="match status" value="1"/>
</dbReference>
<sequence>MEIWQRIFKKEQLTNYLNSDKQLVRTLSAKDLIALGIGAVIGTGIFILPGTVAATKAGPAIIISFALAALVCGLAAMAYAELSSAMPIAGSAYSYGNVLYGEVIGWILGWALILEYLLAVAAVSTGWSAYFADLVSPLFKTPTVLSGAYNPTQGTYVNIVAVLIVLVISWLLSFGLSTSKRVQNVMVLVKIAIIILFIVVGLFYIKSNNLHPFIPKRVNGAFGVKGILEGTSLVFFAFLGFDAVSASAAEVKNPKKAMPRGIIGTLLIATILYMLVGFVLTGMVHYTDLNVPDPVAFALSRVGQNWASLIVTIGALAGMFTMMVTMIYSGSRLVYSIGRDGLLPKWLGTVDKTTKQPRNALIVVTIVIATLGGMVPLDKLTELVNMGTLLAFTFVSFGILIVRKRDDIENTGYRMPGFPILPVLSGAFSIFMITQLQKATLITALIWFIIGLVVYMTYGLKHSRLNQADK</sequence>
<feature type="transmembrane region" description="Helical" evidence="6">
    <location>
        <begin position="415"/>
        <end position="433"/>
    </location>
</feature>
<evidence type="ECO:0000256" key="3">
    <source>
        <dbReference type="ARBA" id="ARBA00022692"/>
    </source>
</evidence>
<feature type="transmembrane region" description="Helical" evidence="6">
    <location>
        <begin position="360"/>
        <end position="377"/>
    </location>
</feature>
<dbReference type="Pfam" id="PF13520">
    <property type="entry name" value="AA_permease_2"/>
    <property type="match status" value="1"/>
</dbReference>
<evidence type="ECO:0000256" key="2">
    <source>
        <dbReference type="ARBA" id="ARBA00022448"/>
    </source>
</evidence>
<proteinExistence type="predicted"/>